<protein>
    <submittedName>
        <fullName evidence="1">Uncharacterized protein</fullName>
    </submittedName>
</protein>
<dbReference type="EMBL" id="JACJIP010000029">
    <property type="protein sequence ID" value="MBA9087324.1"/>
    <property type="molecule type" value="Genomic_DNA"/>
</dbReference>
<evidence type="ECO:0000313" key="1">
    <source>
        <dbReference type="EMBL" id="MBA9087324.1"/>
    </source>
</evidence>
<reference evidence="1 2" key="1">
    <citation type="submission" date="2020-08" db="EMBL/GenBank/DDBJ databases">
        <title>Genomic Encyclopedia of Type Strains, Phase III (KMG-III): the genomes of soil and plant-associated and newly described type strains.</title>
        <authorList>
            <person name="Whitman W."/>
        </authorList>
    </citation>
    <scope>NUCLEOTIDE SEQUENCE [LARGE SCALE GENOMIC DNA]</scope>
    <source>
        <strain evidence="1 2">CECT 8693</strain>
    </source>
</reference>
<organism evidence="1 2">
    <name type="scientific">Fontibacillus solani</name>
    <dbReference type="NCBI Taxonomy" id="1572857"/>
    <lineage>
        <taxon>Bacteria</taxon>
        <taxon>Bacillati</taxon>
        <taxon>Bacillota</taxon>
        <taxon>Bacilli</taxon>
        <taxon>Bacillales</taxon>
        <taxon>Paenibacillaceae</taxon>
        <taxon>Fontibacillus</taxon>
    </lineage>
</organism>
<gene>
    <name evidence="1" type="ORF">FHR92_003808</name>
</gene>
<sequence length="48" mass="5316">MKKPRNFKRNASEVSFVRSTNVEVTLTKLLGGVQFGKRKSNSSKTGVC</sequence>
<name>A0A7W3SW67_9BACL</name>
<dbReference type="Proteomes" id="UP000567067">
    <property type="component" value="Unassembled WGS sequence"/>
</dbReference>
<evidence type="ECO:0000313" key="2">
    <source>
        <dbReference type="Proteomes" id="UP000567067"/>
    </source>
</evidence>
<proteinExistence type="predicted"/>
<accession>A0A7W3SW67</accession>
<dbReference type="AlphaFoldDB" id="A0A7W3SW67"/>
<comment type="caution">
    <text evidence="1">The sequence shown here is derived from an EMBL/GenBank/DDBJ whole genome shotgun (WGS) entry which is preliminary data.</text>
</comment>
<keyword evidence="2" id="KW-1185">Reference proteome</keyword>